<evidence type="ECO:0000313" key="1">
    <source>
        <dbReference type="EMBL" id="MFD1326126.1"/>
    </source>
</evidence>
<evidence type="ECO:0000313" key="2">
    <source>
        <dbReference type="Proteomes" id="UP001597260"/>
    </source>
</evidence>
<keyword evidence="2" id="KW-1185">Reference proteome</keyword>
<name>A0ABW3YRT6_9ACTN</name>
<organism evidence="1 2">
    <name type="scientific">Micromonospora sonneratiae</name>
    <dbReference type="NCBI Taxonomy" id="1184706"/>
    <lineage>
        <taxon>Bacteria</taxon>
        <taxon>Bacillati</taxon>
        <taxon>Actinomycetota</taxon>
        <taxon>Actinomycetes</taxon>
        <taxon>Micromonosporales</taxon>
        <taxon>Micromonosporaceae</taxon>
        <taxon>Micromonospora</taxon>
    </lineage>
</organism>
<accession>A0ABW3YRT6</accession>
<proteinExistence type="predicted"/>
<dbReference type="EMBL" id="JBHTMP010000122">
    <property type="protein sequence ID" value="MFD1326126.1"/>
    <property type="molecule type" value="Genomic_DNA"/>
</dbReference>
<protein>
    <recommendedName>
        <fullName evidence="3">Transposase</fullName>
    </recommendedName>
</protein>
<comment type="caution">
    <text evidence="1">The sequence shown here is derived from an EMBL/GenBank/DDBJ whole genome shotgun (WGS) entry which is preliminary data.</text>
</comment>
<sequence>MWRGSNRPSAKPGELRRLRRENAELRKANEIRAVVSPSIYWYFNTWTTDGIFAELN</sequence>
<dbReference type="Proteomes" id="UP001597260">
    <property type="component" value="Unassembled WGS sequence"/>
</dbReference>
<gene>
    <name evidence="1" type="ORF">ACFQ4H_34115</name>
</gene>
<reference evidence="2" key="1">
    <citation type="journal article" date="2019" name="Int. J. Syst. Evol. Microbiol.">
        <title>The Global Catalogue of Microorganisms (GCM) 10K type strain sequencing project: providing services to taxonomists for standard genome sequencing and annotation.</title>
        <authorList>
            <consortium name="The Broad Institute Genomics Platform"/>
            <consortium name="The Broad Institute Genome Sequencing Center for Infectious Disease"/>
            <person name="Wu L."/>
            <person name="Ma J."/>
        </authorList>
    </citation>
    <scope>NUCLEOTIDE SEQUENCE [LARGE SCALE GENOMIC DNA]</scope>
    <source>
        <strain evidence="2">JCM 31037</strain>
    </source>
</reference>
<evidence type="ECO:0008006" key="3">
    <source>
        <dbReference type="Google" id="ProtNLM"/>
    </source>
</evidence>
<dbReference type="RefSeq" id="WP_377579294.1">
    <property type="nucleotide sequence ID" value="NZ_JBHTMP010000122.1"/>
</dbReference>